<feature type="domain" description="Association with the SNF1 complex (ASC)" evidence="2">
    <location>
        <begin position="172"/>
        <end position="265"/>
    </location>
</feature>
<comment type="caution">
    <text evidence="3">The sequence shown here is derived from an EMBL/GenBank/DDBJ whole genome shotgun (WGS) entry which is preliminary data.</text>
</comment>
<dbReference type="InterPro" id="IPR037256">
    <property type="entry name" value="ASC_dom_sf"/>
</dbReference>
<dbReference type="InterPro" id="IPR043554">
    <property type="entry name" value="KINB"/>
</dbReference>
<protein>
    <recommendedName>
        <fullName evidence="2">Association with the SNF1 complex (ASC) domain-containing protein</fullName>
    </recommendedName>
</protein>
<dbReference type="Proteomes" id="UP000077202">
    <property type="component" value="Unassembled WGS sequence"/>
</dbReference>
<dbReference type="InterPro" id="IPR013783">
    <property type="entry name" value="Ig-like_fold"/>
</dbReference>
<evidence type="ECO:0000313" key="4">
    <source>
        <dbReference type="Proteomes" id="UP000077202"/>
    </source>
</evidence>
<sequence length="275" mass="31588">MEFCSAGVVAQPGTIAEDTEPIWTAEDLAEKMRLDGVPVTFNWKHAGSNIQLWGSWDNWSTRRTMLHDEYGCYLVLILLPGRYEYYYVLDRNCTYPDELYLNNHHELEVFEREEVSQQLCVQVAYSQLQTVHRTLLNQKFDSNGILRLTGFQQRRFGEAFLSTRPAILNQGPESPRSSYTSDFFTYEDFEKEPPLLPPHLSTTVLNATHLEGEPSVIPPPHYATINHMFRDISAHKIPGQGLCACLGFTHRFRSKYVSMVLYKPEFEGQDVGSIV</sequence>
<evidence type="ECO:0000259" key="2">
    <source>
        <dbReference type="SMART" id="SM01010"/>
    </source>
</evidence>
<comment type="similarity">
    <text evidence="1">Belongs to the 5'-AMP-activated protein kinase beta subunit family.</text>
</comment>
<evidence type="ECO:0000313" key="3">
    <source>
        <dbReference type="EMBL" id="OAE19141.1"/>
    </source>
</evidence>
<dbReference type="GO" id="GO:0005737">
    <property type="term" value="C:cytoplasm"/>
    <property type="evidence" value="ECO:0007669"/>
    <property type="project" value="UniProtKB-ARBA"/>
</dbReference>
<dbReference type="SUPFAM" id="SSF160219">
    <property type="entry name" value="AMPKBI-like"/>
    <property type="match status" value="1"/>
</dbReference>
<dbReference type="SMART" id="SM01010">
    <property type="entry name" value="AMPKBI"/>
    <property type="match status" value="1"/>
</dbReference>
<dbReference type="InterPro" id="IPR014756">
    <property type="entry name" value="Ig_E-set"/>
</dbReference>
<dbReference type="InterPro" id="IPR032640">
    <property type="entry name" value="AMPK1_CBM"/>
</dbReference>
<keyword evidence="4" id="KW-1185">Reference proteome</keyword>
<dbReference type="Pfam" id="PF04739">
    <property type="entry name" value="AMPKBI"/>
    <property type="match status" value="1"/>
</dbReference>
<dbReference type="PANTHER" id="PTHR46316:SF2">
    <property type="entry name" value="SNF1-RELATED PROTEIN KINASE REGULATORY SUBUNIT BETA-2"/>
    <property type="match status" value="1"/>
</dbReference>
<name>A0A176VFQ4_MARPO</name>
<accession>A0A176VFQ4</accession>
<dbReference type="SUPFAM" id="SSF81296">
    <property type="entry name" value="E set domains"/>
    <property type="match status" value="1"/>
</dbReference>
<dbReference type="Pfam" id="PF16561">
    <property type="entry name" value="AMPK1_CBM"/>
    <property type="match status" value="1"/>
</dbReference>
<dbReference type="Gene3D" id="6.20.250.60">
    <property type="match status" value="1"/>
</dbReference>
<reference evidence="3" key="1">
    <citation type="submission" date="2016-03" db="EMBL/GenBank/DDBJ databases">
        <title>Mechanisms controlling the formation of the plant cell surface in tip-growing cells are functionally conserved among land plants.</title>
        <authorList>
            <person name="Honkanen S."/>
            <person name="Jones V.A."/>
            <person name="Morieri G."/>
            <person name="Champion C."/>
            <person name="Hetherington A.J."/>
            <person name="Kelly S."/>
            <person name="Saint-Marcoux D."/>
            <person name="Proust H."/>
            <person name="Prescott H."/>
            <person name="Dolan L."/>
        </authorList>
    </citation>
    <scope>NUCLEOTIDE SEQUENCE [LARGE SCALE GENOMIC DNA]</scope>
    <source>
        <tissue evidence="3">Whole gametophyte</tissue>
    </source>
</reference>
<dbReference type="EMBL" id="LVLJ01003928">
    <property type="protein sequence ID" value="OAE19141.1"/>
    <property type="molecule type" value="Genomic_DNA"/>
</dbReference>
<dbReference type="Gene3D" id="2.60.40.10">
    <property type="entry name" value="Immunoglobulins"/>
    <property type="match status" value="1"/>
</dbReference>
<evidence type="ECO:0000256" key="1">
    <source>
        <dbReference type="ARBA" id="ARBA00010926"/>
    </source>
</evidence>
<dbReference type="AlphaFoldDB" id="A0A176VFQ4"/>
<organism evidence="3 4">
    <name type="scientific">Marchantia polymorpha subsp. ruderalis</name>
    <dbReference type="NCBI Taxonomy" id="1480154"/>
    <lineage>
        <taxon>Eukaryota</taxon>
        <taxon>Viridiplantae</taxon>
        <taxon>Streptophyta</taxon>
        <taxon>Embryophyta</taxon>
        <taxon>Marchantiophyta</taxon>
        <taxon>Marchantiopsida</taxon>
        <taxon>Marchantiidae</taxon>
        <taxon>Marchantiales</taxon>
        <taxon>Marchantiaceae</taxon>
        <taxon>Marchantia</taxon>
    </lineage>
</organism>
<dbReference type="InterPro" id="IPR006828">
    <property type="entry name" value="ASC_dom"/>
</dbReference>
<dbReference type="PANTHER" id="PTHR46316">
    <property type="entry name" value="SNF1-RELATED PROTEIN KINASE REGULATORY SUBUNIT BETA-1"/>
    <property type="match status" value="1"/>
</dbReference>
<proteinExistence type="inferred from homology"/>
<gene>
    <name evidence="3" type="ORF">AXG93_3566s1000</name>
</gene>
<dbReference type="CDD" id="cd02859">
    <property type="entry name" value="E_set_AMPKbeta_like_N"/>
    <property type="match status" value="1"/>
</dbReference>